<dbReference type="InterPro" id="IPR051533">
    <property type="entry name" value="WaaL-like"/>
</dbReference>
<comment type="subcellular location">
    <subcellularLocation>
        <location evidence="1">Membrane</location>
        <topology evidence="1">Multi-pass membrane protein</topology>
    </subcellularLocation>
</comment>
<keyword evidence="2 5" id="KW-0812">Transmembrane</keyword>
<evidence type="ECO:0000256" key="1">
    <source>
        <dbReference type="ARBA" id="ARBA00004141"/>
    </source>
</evidence>
<evidence type="ECO:0000313" key="7">
    <source>
        <dbReference type="EMBL" id="RDI74283.1"/>
    </source>
</evidence>
<comment type="caution">
    <text evidence="7">The sequence shown here is derived from an EMBL/GenBank/DDBJ whole genome shotgun (WGS) entry which is preliminary data.</text>
</comment>
<sequence length="450" mass="46216">MASQTVSTPAPTAGTTSVDRRPSGGTLILAAAVPLVFLHARYQPTLSIGLRSTSIDVTLADAAIASAVVAAAVRLAREGPGSLRASAWPLAAAGTFLAIIVLQSFAPIARGDDYALAAHLVSAAKFGWYALLAPATIVLVASRRDGVLLLRALVAWSLVASSWGALQFAGLVSEFEGKRPGQREPSFLGIHDFAALSGAALAVGLVGLTLRRAPLGGPWSAAALAGGSLGLVLSGAMSGVIGLWLAGAAILAVSLRGRSLRLRDAAAVAGVVLAVTAGTAAMRATALERFAEFIGLRDRAAQSTAVQSYAHRTLLGYIGVRIFLDHPIVGVGWQASSDDFAYTPYLSSAHRRFPDVPAEAFPSPEHRWGVQNAYLQTLADLGLVGFAALAAAFATALVKGLRRSRATPLALVGVAWLLVAAGVWGGLGLVPGIPLAALTWMAFGLACVLE</sequence>
<evidence type="ECO:0000256" key="5">
    <source>
        <dbReference type="SAM" id="Phobius"/>
    </source>
</evidence>
<dbReference type="RefSeq" id="WP_181813523.1">
    <property type="nucleotide sequence ID" value="NZ_QQZY01000004.1"/>
</dbReference>
<dbReference type="Pfam" id="PF04932">
    <property type="entry name" value="Wzy_C"/>
    <property type="match status" value="1"/>
</dbReference>
<keyword evidence="8" id="KW-1185">Reference proteome</keyword>
<evidence type="ECO:0000256" key="4">
    <source>
        <dbReference type="ARBA" id="ARBA00023136"/>
    </source>
</evidence>
<dbReference type="GO" id="GO:0016020">
    <property type="term" value="C:membrane"/>
    <property type="evidence" value="ECO:0007669"/>
    <property type="project" value="UniProtKB-SubCell"/>
</dbReference>
<feature type="transmembrane region" description="Helical" evidence="5">
    <location>
        <begin position="120"/>
        <end position="141"/>
    </location>
</feature>
<name>A0A7M2YVW6_9ACTN</name>
<dbReference type="GO" id="GO:0016874">
    <property type="term" value="F:ligase activity"/>
    <property type="evidence" value="ECO:0007669"/>
    <property type="project" value="UniProtKB-KW"/>
</dbReference>
<evidence type="ECO:0000259" key="6">
    <source>
        <dbReference type="Pfam" id="PF04932"/>
    </source>
</evidence>
<protein>
    <submittedName>
        <fullName evidence="7">O-antigen ligase like membrane protein</fullName>
    </submittedName>
</protein>
<keyword evidence="4 5" id="KW-0472">Membrane</keyword>
<organism evidence="7 8">
    <name type="scientific">Gaiella occulta</name>
    <dbReference type="NCBI Taxonomy" id="1002870"/>
    <lineage>
        <taxon>Bacteria</taxon>
        <taxon>Bacillati</taxon>
        <taxon>Actinomycetota</taxon>
        <taxon>Thermoleophilia</taxon>
        <taxon>Gaiellales</taxon>
        <taxon>Gaiellaceae</taxon>
        <taxon>Gaiella</taxon>
    </lineage>
</organism>
<dbReference type="EMBL" id="QQZY01000004">
    <property type="protein sequence ID" value="RDI74283.1"/>
    <property type="molecule type" value="Genomic_DNA"/>
</dbReference>
<feature type="transmembrane region" description="Helical" evidence="5">
    <location>
        <begin position="230"/>
        <end position="253"/>
    </location>
</feature>
<reference evidence="7 8" key="1">
    <citation type="submission" date="2018-07" db="EMBL/GenBank/DDBJ databases">
        <title>High-quality-draft genome sequence of Gaiella occulta.</title>
        <authorList>
            <person name="Severino R."/>
            <person name="Froufe H.J.C."/>
            <person name="Rainey F.A."/>
            <person name="Barroso C."/>
            <person name="Albuquerque L."/>
            <person name="Lobo-Da-Cunha A."/>
            <person name="Da Costa M.S."/>
            <person name="Egas C."/>
        </authorList>
    </citation>
    <scope>NUCLEOTIDE SEQUENCE [LARGE SCALE GENOMIC DNA]</scope>
    <source>
        <strain evidence="7 8">F2-233</strain>
    </source>
</reference>
<feature type="transmembrane region" description="Helical" evidence="5">
    <location>
        <begin position="153"/>
        <end position="172"/>
    </location>
</feature>
<feature type="transmembrane region" description="Helical" evidence="5">
    <location>
        <begin position="409"/>
        <end position="427"/>
    </location>
</feature>
<dbReference type="Proteomes" id="UP000254134">
    <property type="component" value="Unassembled WGS sequence"/>
</dbReference>
<evidence type="ECO:0000256" key="3">
    <source>
        <dbReference type="ARBA" id="ARBA00022989"/>
    </source>
</evidence>
<feature type="transmembrane region" description="Helical" evidence="5">
    <location>
        <begin position="265"/>
        <end position="286"/>
    </location>
</feature>
<feature type="transmembrane region" description="Helical" evidence="5">
    <location>
        <begin position="87"/>
        <end position="108"/>
    </location>
</feature>
<evidence type="ECO:0000313" key="8">
    <source>
        <dbReference type="Proteomes" id="UP000254134"/>
    </source>
</evidence>
<dbReference type="AlphaFoldDB" id="A0A7M2YVW6"/>
<gene>
    <name evidence="7" type="ORF">Gocc_1859</name>
</gene>
<keyword evidence="3 5" id="KW-1133">Transmembrane helix</keyword>
<feature type="domain" description="O-antigen ligase-related" evidence="6">
    <location>
        <begin position="223"/>
        <end position="389"/>
    </location>
</feature>
<proteinExistence type="predicted"/>
<keyword evidence="7" id="KW-0436">Ligase</keyword>
<feature type="transmembrane region" description="Helical" evidence="5">
    <location>
        <begin position="24"/>
        <end position="42"/>
    </location>
</feature>
<dbReference type="PANTHER" id="PTHR37422">
    <property type="entry name" value="TEICHURONIC ACID BIOSYNTHESIS PROTEIN TUAE"/>
    <property type="match status" value="1"/>
</dbReference>
<dbReference type="PANTHER" id="PTHR37422:SF13">
    <property type="entry name" value="LIPOPOLYSACCHARIDE BIOSYNTHESIS PROTEIN PA4999-RELATED"/>
    <property type="match status" value="1"/>
</dbReference>
<feature type="transmembrane region" description="Helical" evidence="5">
    <location>
        <begin position="193"/>
        <end position="210"/>
    </location>
</feature>
<accession>A0A7M2YVW6</accession>
<dbReference type="InterPro" id="IPR007016">
    <property type="entry name" value="O-antigen_ligase-rel_domated"/>
</dbReference>
<feature type="transmembrane region" description="Helical" evidence="5">
    <location>
        <begin position="373"/>
        <end position="397"/>
    </location>
</feature>
<evidence type="ECO:0000256" key="2">
    <source>
        <dbReference type="ARBA" id="ARBA00022692"/>
    </source>
</evidence>
<reference evidence="8" key="2">
    <citation type="journal article" date="2019" name="MicrobiologyOpen">
        <title>High-quality draft genome sequence of Gaiella occulta isolated from a 150 meter deep mineral water borehole and comparison with the genome sequences of other deep-branching lineages of the phylum Actinobacteria.</title>
        <authorList>
            <person name="Severino R."/>
            <person name="Froufe H.J.C."/>
            <person name="Barroso C."/>
            <person name="Albuquerque L."/>
            <person name="Lobo-da-Cunha A."/>
            <person name="da Costa M.S."/>
            <person name="Egas C."/>
        </authorList>
    </citation>
    <scope>NUCLEOTIDE SEQUENCE [LARGE SCALE GENOMIC DNA]</scope>
    <source>
        <strain evidence="8">F2-233</strain>
    </source>
</reference>
<feature type="transmembrane region" description="Helical" evidence="5">
    <location>
        <begin position="54"/>
        <end position="75"/>
    </location>
</feature>